<evidence type="ECO:0000256" key="5">
    <source>
        <dbReference type="ARBA" id="ARBA00022842"/>
    </source>
</evidence>
<evidence type="ECO:0000313" key="10">
    <source>
        <dbReference type="Proteomes" id="UP000594463"/>
    </source>
</evidence>
<dbReference type="NCBIfam" id="TIGR01367">
    <property type="entry name" value="pyrE_Therm"/>
    <property type="match status" value="1"/>
</dbReference>
<dbReference type="GO" id="GO:0000287">
    <property type="term" value="F:magnesium ion binding"/>
    <property type="evidence" value="ECO:0007669"/>
    <property type="project" value="UniProtKB-UniRule"/>
</dbReference>
<dbReference type="GO" id="GO:0044205">
    <property type="term" value="P:'de novo' UMP biosynthetic process"/>
    <property type="evidence" value="ECO:0007669"/>
    <property type="project" value="UniProtKB-UniRule"/>
</dbReference>
<evidence type="ECO:0000256" key="6">
    <source>
        <dbReference type="ARBA" id="ARBA00022975"/>
    </source>
</evidence>
<feature type="binding site" evidence="7">
    <location>
        <position position="119"/>
    </location>
    <ligand>
        <name>orotate</name>
        <dbReference type="ChEBI" id="CHEBI:30839"/>
    </ligand>
</feature>
<dbReference type="EMBL" id="CP065383">
    <property type="protein sequence ID" value="QPM67082.1"/>
    <property type="molecule type" value="Genomic_DNA"/>
</dbReference>
<feature type="binding site" description="in other chain" evidence="7">
    <location>
        <begin position="115"/>
        <end position="123"/>
    </location>
    <ligand>
        <name>5-phospho-alpha-D-ribose 1-diphosphate</name>
        <dbReference type="ChEBI" id="CHEBI:58017"/>
        <note>ligand shared between dimeric partners</note>
    </ligand>
</feature>
<comment type="cofactor">
    <cofactor evidence="7">
        <name>Mg(2+)</name>
        <dbReference type="ChEBI" id="CHEBI:18420"/>
    </cofactor>
</comment>
<comment type="function">
    <text evidence="7">Catalyzes the transfer of a ribosyl phosphate group from 5-phosphoribose 1-diphosphate to orotate, leading to the formation of orotidine monophosphate (OMP).</text>
</comment>
<dbReference type="PANTHER" id="PTHR19278:SF9">
    <property type="entry name" value="URIDINE 5'-MONOPHOSPHATE SYNTHASE"/>
    <property type="match status" value="1"/>
</dbReference>
<keyword evidence="10" id="KW-1185">Reference proteome</keyword>
<name>A0A7T1F1U5_ATRLM</name>
<dbReference type="HAMAP" id="MF_01208">
    <property type="entry name" value="PyrE"/>
    <property type="match status" value="1"/>
</dbReference>
<keyword evidence="5 7" id="KW-0460">Magnesium</keyword>
<dbReference type="PANTHER" id="PTHR19278">
    <property type="entry name" value="OROTATE PHOSPHORIBOSYLTRANSFERASE"/>
    <property type="match status" value="1"/>
</dbReference>
<evidence type="ECO:0000256" key="3">
    <source>
        <dbReference type="ARBA" id="ARBA00022676"/>
    </source>
</evidence>
<comment type="caution">
    <text evidence="7">Lacks conserved residue(s) required for the propagation of feature annotation.</text>
</comment>
<evidence type="ECO:0000256" key="2">
    <source>
        <dbReference type="ARBA" id="ARBA00011971"/>
    </source>
</evidence>
<dbReference type="EC" id="2.4.2.10" evidence="2 7"/>
<dbReference type="AlphaFoldDB" id="A0A7T1F1U5"/>
<evidence type="ECO:0000256" key="7">
    <source>
        <dbReference type="HAMAP-Rule" id="MF_01208"/>
    </source>
</evidence>
<protein>
    <recommendedName>
        <fullName evidence="2 7">Orotate phosphoribosyltransferase</fullName>
        <shortName evidence="7">OPRT</shortName>
        <shortName evidence="7">OPRTase</shortName>
        <ecNumber evidence="2 7">2.4.2.10</ecNumber>
    </recommendedName>
</protein>
<dbReference type="Proteomes" id="UP000594463">
    <property type="component" value="Chromosome"/>
</dbReference>
<dbReference type="KEGG" id="alam:RT761_00270"/>
<dbReference type="CDD" id="cd06223">
    <property type="entry name" value="PRTases_typeI"/>
    <property type="match status" value="1"/>
</dbReference>
<sequence>MMREQEILQLFREAGAFMEGHFLLTSGLHSPFYIEKFKLLQQPKYVELLAGELIERFSGATPDVVVGPAVGGIILAYEVARQLGIRMAFTERENGKMKFRRDFVLDQNNSVLVVEDVVTTGSSAQEVIDVIEETGAKIIGVGILVDRSGGKIQFKYPFQPLLQMEVKTYSPDECPLCQEHIELQKRGSRNLSANP</sequence>
<comment type="similarity">
    <text evidence="7">Belongs to the purine/pyrimidine phosphoribosyltransferase family. PyrE subfamily.</text>
</comment>
<comment type="subunit">
    <text evidence="7">Homodimer.</text>
</comment>
<dbReference type="InterPro" id="IPR029057">
    <property type="entry name" value="PRTase-like"/>
</dbReference>
<reference evidence="9 10" key="1">
    <citation type="journal article" date="2021" name="Nat. Commun.">
        <title>Isolation of a member of the candidate phylum Atribacteria reveals a unique cell membrane structure.</title>
        <authorList>
            <person name="Taiki K."/>
            <person name="Nobu M.K."/>
            <person name="Kusada H."/>
            <person name="Meng X.-Y."/>
            <person name="Hosoki N."/>
            <person name="Uematsu K."/>
            <person name="Yoshioka H."/>
            <person name="Kamagata Y."/>
            <person name="Tamaki H."/>
        </authorList>
    </citation>
    <scope>NUCLEOTIDE SEQUENCE [LARGE SCALE GENOMIC DNA]</scope>
    <source>
        <strain evidence="9 10">RT761</strain>
    </source>
</reference>
<dbReference type="InterPro" id="IPR023031">
    <property type="entry name" value="OPRT"/>
</dbReference>
<evidence type="ECO:0000259" key="8">
    <source>
        <dbReference type="Pfam" id="PF00156"/>
    </source>
</evidence>
<evidence type="ECO:0000256" key="1">
    <source>
        <dbReference type="ARBA" id="ARBA00004889"/>
    </source>
</evidence>
<keyword evidence="6 7" id="KW-0665">Pyrimidine biosynthesis</keyword>
<dbReference type="GO" id="GO:0019856">
    <property type="term" value="P:pyrimidine nucleobase biosynthetic process"/>
    <property type="evidence" value="ECO:0007669"/>
    <property type="project" value="InterPro"/>
</dbReference>
<keyword evidence="3 7" id="KW-0328">Glycosyltransferase</keyword>
<dbReference type="SUPFAM" id="SSF53271">
    <property type="entry name" value="PRTase-like"/>
    <property type="match status" value="1"/>
</dbReference>
<comment type="pathway">
    <text evidence="1 7">Pyrimidine metabolism; UMP biosynthesis via de novo pathway; UMP from orotate: step 1/2.</text>
</comment>
<evidence type="ECO:0000256" key="4">
    <source>
        <dbReference type="ARBA" id="ARBA00022679"/>
    </source>
</evidence>
<comment type="catalytic activity">
    <reaction evidence="7">
        <text>orotidine 5'-phosphate + diphosphate = orotate + 5-phospho-alpha-D-ribose 1-diphosphate</text>
        <dbReference type="Rhea" id="RHEA:10380"/>
        <dbReference type="ChEBI" id="CHEBI:30839"/>
        <dbReference type="ChEBI" id="CHEBI:33019"/>
        <dbReference type="ChEBI" id="CHEBI:57538"/>
        <dbReference type="ChEBI" id="CHEBI:58017"/>
        <dbReference type="EC" id="2.4.2.10"/>
    </reaction>
</comment>
<dbReference type="UniPathway" id="UPA00070">
    <property type="reaction ID" value="UER00119"/>
</dbReference>
<dbReference type="InterPro" id="IPR006273">
    <property type="entry name" value="Orotate_PRibTrfase_bac"/>
</dbReference>
<dbReference type="GO" id="GO:0004588">
    <property type="term" value="F:orotate phosphoribosyltransferase activity"/>
    <property type="evidence" value="ECO:0007669"/>
    <property type="project" value="UniProtKB-UniRule"/>
</dbReference>
<feature type="domain" description="Phosphoribosyltransferase" evidence="8">
    <location>
        <begin position="46"/>
        <end position="151"/>
    </location>
</feature>
<keyword evidence="4 7" id="KW-0808">Transferase</keyword>
<accession>A0A7T1F1U5</accession>
<proteinExistence type="inferred from homology"/>
<dbReference type="Pfam" id="PF00156">
    <property type="entry name" value="Pribosyltran"/>
    <property type="match status" value="1"/>
</dbReference>
<dbReference type="InterPro" id="IPR000836">
    <property type="entry name" value="PRTase_dom"/>
</dbReference>
<dbReference type="Gene3D" id="3.40.50.2020">
    <property type="match status" value="1"/>
</dbReference>
<feature type="binding site" evidence="7">
    <location>
        <position position="147"/>
    </location>
    <ligand>
        <name>orotate</name>
        <dbReference type="ChEBI" id="CHEBI:30839"/>
    </ligand>
</feature>
<evidence type="ECO:0000313" key="9">
    <source>
        <dbReference type="EMBL" id="QPM67082.1"/>
    </source>
</evidence>
<gene>
    <name evidence="7 9" type="primary">pyrE</name>
    <name evidence="9" type="ORF">RT761_00270</name>
</gene>
<organism evidence="9 10">
    <name type="scientific">Atribacter laminatus</name>
    <dbReference type="NCBI Taxonomy" id="2847778"/>
    <lineage>
        <taxon>Bacteria</taxon>
        <taxon>Pseudomonadati</taxon>
        <taxon>Atribacterota</taxon>
        <taxon>Atribacteria</taxon>
        <taxon>Atribacterales</taxon>
        <taxon>Atribacteraceae</taxon>
        <taxon>Atribacter</taxon>
    </lineage>
</organism>